<accession>A0ACC0F6C8</accession>
<evidence type="ECO:0000313" key="1">
    <source>
        <dbReference type="EMBL" id="KAI7983809.1"/>
    </source>
</evidence>
<organism evidence="1 2">
    <name type="scientific">Camellia lanceoleosa</name>
    <dbReference type="NCBI Taxonomy" id="1840588"/>
    <lineage>
        <taxon>Eukaryota</taxon>
        <taxon>Viridiplantae</taxon>
        <taxon>Streptophyta</taxon>
        <taxon>Embryophyta</taxon>
        <taxon>Tracheophyta</taxon>
        <taxon>Spermatophyta</taxon>
        <taxon>Magnoliopsida</taxon>
        <taxon>eudicotyledons</taxon>
        <taxon>Gunneridae</taxon>
        <taxon>Pentapetalae</taxon>
        <taxon>asterids</taxon>
        <taxon>Ericales</taxon>
        <taxon>Theaceae</taxon>
        <taxon>Camellia</taxon>
    </lineage>
</organism>
<name>A0ACC0F6C8_9ERIC</name>
<proteinExistence type="predicted"/>
<dbReference type="Proteomes" id="UP001060215">
    <property type="component" value="Chromosome 11"/>
</dbReference>
<protein>
    <submittedName>
        <fullName evidence="1">Uncharacterized protein</fullName>
    </submittedName>
</protein>
<sequence>MNTEKYHRNLLILVISPEGLERVIPSKKMEVYVIVSISGGGKKRMVVVDTIGDTNPTWNISISFEVEEETAANQILVVDLRCCAPTGSDSDKDIEEMLVQVKDVTGSIEDNSLNYQIRTPSGNPKAKLTINSMLLLNWFYATEFSIR</sequence>
<keyword evidence="2" id="KW-1185">Reference proteome</keyword>
<dbReference type="EMBL" id="CM045768">
    <property type="protein sequence ID" value="KAI7983809.1"/>
    <property type="molecule type" value="Genomic_DNA"/>
</dbReference>
<comment type="caution">
    <text evidence="1">The sequence shown here is derived from an EMBL/GenBank/DDBJ whole genome shotgun (WGS) entry which is preliminary data.</text>
</comment>
<reference evidence="1 2" key="1">
    <citation type="journal article" date="2022" name="Plant J.">
        <title>Chromosome-level genome of Camellia lanceoleosa provides a valuable resource for understanding genome evolution and self-incompatibility.</title>
        <authorList>
            <person name="Gong W."/>
            <person name="Xiao S."/>
            <person name="Wang L."/>
            <person name="Liao Z."/>
            <person name="Chang Y."/>
            <person name="Mo W."/>
            <person name="Hu G."/>
            <person name="Li W."/>
            <person name="Zhao G."/>
            <person name="Zhu H."/>
            <person name="Hu X."/>
            <person name="Ji K."/>
            <person name="Xiang X."/>
            <person name="Song Q."/>
            <person name="Yuan D."/>
            <person name="Jin S."/>
            <person name="Zhang L."/>
        </authorList>
    </citation>
    <scope>NUCLEOTIDE SEQUENCE [LARGE SCALE GENOMIC DNA]</scope>
    <source>
        <strain evidence="1">SQ_2022a</strain>
    </source>
</reference>
<evidence type="ECO:0000313" key="2">
    <source>
        <dbReference type="Proteomes" id="UP001060215"/>
    </source>
</evidence>
<gene>
    <name evidence="1" type="ORF">LOK49_LG15G01807</name>
</gene>